<keyword evidence="2" id="KW-0732">Signal</keyword>
<feature type="chain" id="PRO_5046510319" evidence="2">
    <location>
        <begin position="22"/>
        <end position="366"/>
    </location>
</feature>
<dbReference type="PANTHER" id="PTHR23150">
    <property type="entry name" value="SULFATASE MODIFYING FACTOR 1, 2"/>
    <property type="match status" value="1"/>
</dbReference>
<dbReference type="InterPro" id="IPR005532">
    <property type="entry name" value="SUMF_dom"/>
</dbReference>
<proteinExistence type="predicted"/>
<dbReference type="Gene3D" id="3.90.1580.10">
    <property type="entry name" value="paralog of FGE (formylglycine-generating enzyme)"/>
    <property type="match status" value="1"/>
</dbReference>
<accession>A0ABU1DAJ4</accession>
<gene>
    <name evidence="4" type="ORF">IHQ68_00575</name>
</gene>
<evidence type="ECO:0000256" key="2">
    <source>
        <dbReference type="SAM" id="SignalP"/>
    </source>
</evidence>
<name>A0ABU1DAJ4_9HYPH</name>
<feature type="domain" description="Sulfatase-modifying factor enzyme-like" evidence="3">
    <location>
        <begin position="66"/>
        <end position="356"/>
    </location>
</feature>
<evidence type="ECO:0000259" key="3">
    <source>
        <dbReference type="Pfam" id="PF03781"/>
    </source>
</evidence>
<dbReference type="RefSeq" id="WP_309388170.1">
    <property type="nucleotide sequence ID" value="NZ_JADBEO010000001.1"/>
</dbReference>
<feature type="compositionally biased region" description="Basic and acidic residues" evidence="1">
    <location>
        <begin position="295"/>
        <end position="304"/>
    </location>
</feature>
<evidence type="ECO:0000256" key="1">
    <source>
        <dbReference type="SAM" id="MobiDB-lite"/>
    </source>
</evidence>
<reference evidence="4" key="1">
    <citation type="submission" date="2020-10" db="EMBL/GenBank/DDBJ databases">
        <authorList>
            <person name="Abbas A."/>
            <person name="Razzaq R."/>
            <person name="Waqas M."/>
            <person name="Abbas N."/>
            <person name="Nielsen T.K."/>
            <person name="Hansen L.H."/>
            <person name="Hussain S."/>
            <person name="Shahid M."/>
        </authorList>
    </citation>
    <scope>NUCLEOTIDE SEQUENCE</scope>
    <source>
        <strain evidence="4">S14</strain>
    </source>
</reference>
<protein>
    <submittedName>
        <fullName evidence="4">Formylglycine-generating enzyme family protein</fullName>
    </submittedName>
</protein>
<dbReference type="InterPro" id="IPR042095">
    <property type="entry name" value="SUMF_sf"/>
</dbReference>
<feature type="region of interest" description="Disordered" evidence="1">
    <location>
        <begin position="295"/>
        <end position="316"/>
    </location>
</feature>
<dbReference type="InterPro" id="IPR051043">
    <property type="entry name" value="Sulfatase_Mod_Factor_Kinase"/>
</dbReference>
<dbReference type="SUPFAM" id="SSF56436">
    <property type="entry name" value="C-type lectin-like"/>
    <property type="match status" value="1"/>
</dbReference>
<dbReference type="PANTHER" id="PTHR23150:SF19">
    <property type="entry name" value="FORMYLGLYCINE-GENERATING ENZYME"/>
    <property type="match status" value="1"/>
</dbReference>
<keyword evidence="5" id="KW-1185">Reference proteome</keyword>
<feature type="signal peptide" evidence="2">
    <location>
        <begin position="1"/>
        <end position="21"/>
    </location>
</feature>
<evidence type="ECO:0000313" key="4">
    <source>
        <dbReference type="EMBL" id="MDR4305122.1"/>
    </source>
</evidence>
<organism evidence="4 5">
    <name type="scientific">Chelatococcus sambhunathii</name>
    <dbReference type="NCBI Taxonomy" id="363953"/>
    <lineage>
        <taxon>Bacteria</taxon>
        <taxon>Pseudomonadati</taxon>
        <taxon>Pseudomonadota</taxon>
        <taxon>Alphaproteobacteria</taxon>
        <taxon>Hyphomicrobiales</taxon>
        <taxon>Chelatococcaceae</taxon>
        <taxon>Chelatococcus</taxon>
    </lineage>
</organism>
<sequence>MRGLIWGLFAIAVLTAAAGLAAGGATSGHATGAASATAGATSATNDRLCAAYSGLPGPSAAGAPSGMVWIPGGSFLMGSSQAYPEEAPRREASVGGFWIDRHEVTNAQFAAFVAATGYKTVAERGLSKEDYPDLPPEALVPGAMVFYEPPKGAPARADVAEWWRYVPGANWRNPTGPGSSIAGKENRPVVQIGYADAKAYADWLGRALPTEAEWEFAARGGLNGAEFAWGDEQTPHGQWMANSWQGFFPYEDDALDGYHGAAPVGCFPPNGYGLYDMIGNVWEWATDWYLPGHRFAEGERDPKGPTKPQTTSGGASRVIKGGSWLCSPNFCLRYRPSARQPQEADLGASHVGFRTVLRAPGPAGAR</sequence>
<dbReference type="Pfam" id="PF03781">
    <property type="entry name" value="FGE-sulfatase"/>
    <property type="match status" value="1"/>
</dbReference>
<evidence type="ECO:0000313" key="5">
    <source>
        <dbReference type="Proteomes" id="UP001181622"/>
    </source>
</evidence>
<dbReference type="InterPro" id="IPR016187">
    <property type="entry name" value="CTDL_fold"/>
</dbReference>
<comment type="caution">
    <text evidence="4">The sequence shown here is derived from an EMBL/GenBank/DDBJ whole genome shotgun (WGS) entry which is preliminary data.</text>
</comment>
<dbReference type="Proteomes" id="UP001181622">
    <property type="component" value="Unassembled WGS sequence"/>
</dbReference>
<dbReference type="EMBL" id="JADBEO010000001">
    <property type="protein sequence ID" value="MDR4305122.1"/>
    <property type="molecule type" value="Genomic_DNA"/>
</dbReference>